<dbReference type="GO" id="GO:0043161">
    <property type="term" value="P:proteasome-mediated ubiquitin-dependent protein catabolic process"/>
    <property type="evidence" value="ECO:0007669"/>
    <property type="project" value="TreeGrafter"/>
</dbReference>
<dbReference type="RefSeq" id="XP_033593610.1">
    <property type="nucleotide sequence ID" value="XM_033730580.1"/>
</dbReference>
<dbReference type="FunFam" id="1.25.40.990:FF:000001">
    <property type="entry name" value="26S proteasome non-ATPase regulatory subunit"/>
    <property type="match status" value="1"/>
</dbReference>
<dbReference type="GO" id="GO:0005829">
    <property type="term" value="C:cytosol"/>
    <property type="evidence" value="ECO:0007669"/>
    <property type="project" value="TreeGrafter"/>
</dbReference>
<gene>
    <name evidence="4" type="ORF">BDY17DRAFT_244938</name>
</gene>
<dbReference type="PANTHER" id="PTHR12387">
    <property type="entry name" value="26S PROTEASOME NON-ATPASE REGULATORY SUBUNIT 8"/>
    <property type="match status" value="1"/>
</dbReference>
<organism evidence="4 5">
    <name type="scientific">Neohortaea acidophila</name>
    <dbReference type="NCBI Taxonomy" id="245834"/>
    <lineage>
        <taxon>Eukaryota</taxon>
        <taxon>Fungi</taxon>
        <taxon>Dikarya</taxon>
        <taxon>Ascomycota</taxon>
        <taxon>Pezizomycotina</taxon>
        <taxon>Dothideomycetes</taxon>
        <taxon>Dothideomycetidae</taxon>
        <taxon>Mycosphaerellales</taxon>
        <taxon>Teratosphaeriaceae</taxon>
        <taxon>Neohortaea</taxon>
    </lineage>
</organism>
<dbReference type="PANTHER" id="PTHR12387:SF0">
    <property type="entry name" value="26S PROTEASOME NON-ATPASE REGULATORY SUBUNIT 8"/>
    <property type="match status" value="1"/>
</dbReference>
<accession>A0A6A6Q4Q1</accession>
<dbReference type="InterPro" id="IPR006746">
    <property type="entry name" value="26S_Psome_Rpn12"/>
</dbReference>
<dbReference type="Proteomes" id="UP000799767">
    <property type="component" value="Unassembled WGS sequence"/>
</dbReference>
<dbReference type="InterPro" id="IPR000717">
    <property type="entry name" value="PCI_dom"/>
</dbReference>
<dbReference type="Gene3D" id="1.25.40.990">
    <property type="match status" value="1"/>
</dbReference>
<evidence type="ECO:0000256" key="2">
    <source>
        <dbReference type="ARBA" id="ARBA00022942"/>
    </source>
</evidence>
<evidence type="ECO:0000259" key="3">
    <source>
        <dbReference type="PROSITE" id="PS50250"/>
    </source>
</evidence>
<dbReference type="EMBL" id="MU001631">
    <property type="protein sequence ID" value="KAF2487041.1"/>
    <property type="molecule type" value="Genomic_DNA"/>
</dbReference>
<dbReference type="AlphaFoldDB" id="A0A6A6Q4Q1"/>
<dbReference type="GO" id="GO:0005634">
    <property type="term" value="C:nucleus"/>
    <property type="evidence" value="ECO:0007669"/>
    <property type="project" value="TreeGrafter"/>
</dbReference>
<protein>
    <submittedName>
        <fullName evidence="4">SAC3/GANP/Nin1/mts3/eIF-3 p25 family-domain-containing protein</fullName>
    </submittedName>
</protein>
<evidence type="ECO:0000313" key="5">
    <source>
        <dbReference type="Proteomes" id="UP000799767"/>
    </source>
</evidence>
<evidence type="ECO:0000256" key="1">
    <source>
        <dbReference type="ARBA" id="ARBA00009627"/>
    </source>
</evidence>
<dbReference type="GeneID" id="54471582"/>
<keyword evidence="2" id="KW-0647">Proteasome</keyword>
<comment type="similarity">
    <text evidence="1">Belongs to the proteasome subunit S14 family.</text>
</comment>
<dbReference type="Pfam" id="PF10075">
    <property type="entry name" value="CSN8_PSD8_EIF3K"/>
    <property type="match status" value="1"/>
</dbReference>
<dbReference type="PROSITE" id="PS50250">
    <property type="entry name" value="PCI"/>
    <property type="match status" value="1"/>
</dbReference>
<dbReference type="OrthoDB" id="8775810at2759"/>
<feature type="domain" description="PCI" evidence="3">
    <location>
        <begin position="74"/>
        <end position="255"/>
    </location>
</feature>
<evidence type="ECO:0000313" key="4">
    <source>
        <dbReference type="EMBL" id="KAF2487041.1"/>
    </source>
</evidence>
<name>A0A6A6Q4Q1_9PEZI</name>
<keyword evidence="5" id="KW-1185">Reference proteome</keyword>
<proteinExistence type="inferred from homology"/>
<dbReference type="GO" id="GO:0008541">
    <property type="term" value="C:proteasome regulatory particle, lid subcomplex"/>
    <property type="evidence" value="ECO:0007669"/>
    <property type="project" value="TreeGrafter"/>
</dbReference>
<sequence>MAENEVKQIISQLEAIKPAQLSQAPQLLSRGKLALLHLNALVPTAQTQTPHLLLACHLLEQGALVSIRLGDTDAFTRYFQQLQPFYSLPPERLGNQVPARTGNQSKVTGLYLLLLLSGGDYAGFHTVLEGLETTRGKEQIEQDQFIQYPVRLEQALMEGSYDKVWSETDKKRVPSEEFEKFSEILINTIRSEIASCSERAYPSLPISNAKNLLFLDSEGAVIQFAQARGWIAKDGRIYFPQQEEELAAAERDVMSSTGVVIENTLGYARKLETIV</sequence>
<dbReference type="InterPro" id="IPR033464">
    <property type="entry name" value="CSN8_PSD8_EIF3K"/>
</dbReference>
<reference evidence="4" key="1">
    <citation type="journal article" date="2020" name="Stud. Mycol.">
        <title>101 Dothideomycetes genomes: a test case for predicting lifestyles and emergence of pathogens.</title>
        <authorList>
            <person name="Haridas S."/>
            <person name="Albert R."/>
            <person name="Binder M."/>
            <person name="Bloem J."/>
            <person name="Labutti K."/>
            <person name="Salamov A."/>
            <person name="Andreopoulos B."/>
            <person name="Baker S."/>
            <person name="Barry K."/>
            <person name="Bills G."/>
            <person name="Bluhm B."/>
            <person name="Cannon C."/>
            <person name="Castanera R."/>
            <person name="Culley D."/>
            <person name="Daum C."/>
            <person name="Ezra D."/>
            <person name="Gonzalez J."/>
            <person name="Henrissat B."/>
            <person name="Kuo A."/>
            <person name="Liang C."/>
            <person name="Lipzen A."/>
            <person name="Lutzoni F."/>
            <person name="Magnuson J."/>
            <person name="Mondo S."/>
            <person name="Nolan M."/>
            <person name="Ohm R."/>
            <person name="Pangilinan J."/>
            <person name="Park H.-J."/>
            <person name="Ramirez L."/>
            <person name="Alfaro M."/>
            <person name="Sun H."/>
            <person name="Tritt A."/>
            <person name="Yoshinaga Y."/>
            <person name="Zwiers L.-H."/>
            <person name="Turgeon B."/>
            <person name="Goodwin S."/>
            <person name="Spatafora J."/>
            <person name="Crous P."/>
            <person name="Grigoriev I."/>
        </authorList>
    </citation>
    <scope>NUCLEOTIDE SEQUENCE</scope>
    <source>
        <strain evidence="4">CBS 113389</strain>
    </source>
</reference>